<evidence type="ECO:0000256" key="13">
    <source>
        <dbReference type="SAM" id="SignalP"/>
    </source>
</evidence>
<proteinExistence type="inferred from homology"/>
<comment type="subcellular location">
    <subcellularLocation>
        <location evidence="1 11">Cell outer membrane</location>
        <topology evidence="1 11">Multi-pass membrane protein</topology>
    </subcellularLocation>
</comment>
<dbReference type="PANTHER" id="PTHR32552">
    <property type="entry name" value="FERRICHROME IRON RECEPTOR-RELATED"/>
    <property type="match status" value="1"/>
</dbReference>
<dbReference type="SUPFAM" id="SSF56935">
    <property type="entry name" value="Porins"/>
    <property type="match status" value="1"/>
</dbReference>
<evidence type="ECO:0000259" key="15">
    <source>
        <dbReference type="Pfam" id="PF07715"/>
    </source>
</evidence>
<evidence type="ECO:0000256" key="1">
    <source>
        <dbReference type="ARBA" id="ARBA00004571"/>
    </source>
</evidence>
<evidence type="ECO:0000256" key="6">
    <source>
        <dbReference type="ARBA" id="ARBA00023004"/>
    </source>
</evidence>
<dbReference type="RefSeq" id="WP_265272001.1">
    <property type="nucleotide sequence ID" value="NZ_JANFAV010000034.1"/>
</dbReference>
<evidence type="ECO:0000259" key="14">
    <source>
        <dbReference type="Pfam" id="PF00593"/>
    </source>
</evidence>
<keyword evidence="2 11" id="KW-0813">Transport</keyword>
<evidence type="ECO:0000256" key="2">
    <source>
        <dbReference type="ARBA" id="ARBA00022448"/>
    </source>
</evidence>
<evidence type="ECO:0000256" key="8">
    <source>
        <dbReference type="ARBA" id="ARBA00023077"/>
    </source>
</evidence>
<evidence type="ECO:0000313" key="16">
    <source>
        <dbReference type="EMBL" id="MCW6537772.1"/>
    </source>
</evidence>
<organism evidence="16 17">
    <name type="scientific">Sphingomonas lycopersici</name>
    <dbReference type="NCBI Taxonomy" id="2951807"/>
    <lineage>
        <taxon>Bacteria</taxon>
        <taxon>Pseudomonadati</taxon>
        <taxon>Pseudomonadota</taxon>
        <taxon>Alphaproteobacteria</taxon>
        <taxon>Sphingomonadales</taxon>
        <taxon>Sphingomonadaceae</taxon>
        <taxon>Sphingomonas</taxon>
    </lineage>
</organism>
<feature type="chain" id="PRO_5041235753" evidence="13">
    <location>
        <begin position="25"/>
        <end position="732"/>
    </location>
</feature>
<dbReference type="GO" id="GO:0009279">
    <property type="term" value="C:cell outer membrane"/>
    <property type="evidence" value="ECO:0007669"/>
    <property type="project" value="UniProtKB-SubCell"/>
</dbReference>
<feature type="domain" description="TonB-dependent receptor-like beta-barrel" evidence="14">
    <location>
        <begin position="276"/>
        <end position="696"/>
    </location>
</feature>
<dbReference type="EMBL" id="JANFAV010000034">
    <property type="protein sequence ID" value="MCW6537772.1"/>
    <property type="molecule type" value="Genomic_DNA"/>
</dbReference>
<keyword evidence="8 12" id="KW-0798">TonB box</keyword>
<evidence type="ECO:0000256" key="4">
    <source>
        <dbReference type="ARBA" id="ARBA00022496"/>
    </source>
</evidence>
<comment type="similarity">
    <text evidence="11 12">Belongs to the TonB-dependent receptor family.</text>
</comment>
<evidence type="ECO:0000256" key="11">
    <source>
        <dbReference type="PROSITE-ProRule" id="PRU01360"/>
    </source>
</evidence>
<keyword evidence="10 11" id="KW-0998">Cell outer membrane</keyword>
<evidence type="ECO:0000256" key="12">
    <source>
        <dbReference type="RuleBase" id="RU003357"/>
    </source>
</evidence>
<keyword evidence="4" id="KW-0410">Iron transport</keyword>
<dbReference type="InterPro" id="IPR036942">
    <property type="entry name" value="Beta-barrel_TonB_sf"/>
</dbReference>
<dbReference type="Pfam" id="PF00593">
    <property type="entry name" value="TonB_dep_Rec_b-barrel"/>
    <property type="match status" value="1"/>
</dbReference>
<feature type="domain" description="TonB-dependent receptor plug" evidence="15">
    <location>
        <begin position="54"/>
        <end position="163"/>
    </location>
</feature>
<evidence type="ECO:0000256" key="5">
    <source>
        <dbReference type="ARBA" id="ARBA00022692"/>
    </source>
</evidence>
<evidence type="ECO:0000256" key="7">
    <source>
        <dbReference type="ARBA" id="ARBA00023065"/>
    </source>
</evidence>
<evidence type="ECO:0000256" key="9">
    <source>
        <dbReference type="ARBA" id="ARBA00023136"/>
    </source>
</evidence>
<dbReference type="PANTHER" id="PTHR32552:SF81">
    <property type="entry name" value="TONB-DEPENDENT OUTER MEMBRANE RECEPTOR"/>
    <property type="match status" value="1"/>
</dbReference>
<evidence type="ECO:0000313" key="17">
    <source>
        <dbReference type="Proteomes" id="UP001165565"/>
    </source>
</evidence>
<evidence type="ECO:0000256" key="10">
    <source>
        <dbReference type="ARBA" id="ARBA00023237"/>
    </source>
</evidence>
<keyword evidence="13" id="KW-0732">Signal</keyword>
<dbReference type="AlphaFoldDB" id="A0AA41ZC70"/>
<sequence length="732" mass="79996">MMNAATLRRWAIVSSALAPLTAQAQEAPPAAPAEAQAQAAGDIIVTAQRREQRLQDVPVAVTAFGADQLKSNNIESVQDIATRTPGLSIGQVDPINQNFSMRGIGSASGISQNAGGDASVVVFVDGVYAGRGGIPDLDSLDLERVEVLRGPQGTLFGKNAIGGLVQFVSRRPSADPSFHIEGGYGNYNRYSILAYGNTPITDTTFLSVGFSHKQRDGFEYNETTGNRVNNENLTTGRVALRFVPTDALDIVLRADWADQNQLGNPRHNNCNTAFAGGVHCAGINPDPRTVNAYTDGYIKRFIQTYSAEINYDTPLGKLTSVTAVRKVDFRFLTPFFSNPVNPPNQIESTDFGHEWDNQLSQELRLAFNAFGNKLHGQTGIYYLREHNNRIEGQIQDFATPAISGTAIYPQYARARSFALFGQVDYDILPTLTATVGARMTWEHKEGEFAGYKVSGPGLPPPLGSLAGYDVHGAKSWKAFTPRFALNWKVTPDVMLYGSVARGYKSGGFQGLSGTAAGAATPYDPEFAWGYEAGAKTQWFDRKLTFNLALFRTDYKDLQVSQLIPLCCVVVSNAAKARLQGVEVEAVARPFAGFQLDGSYSYLDAKFTAYSIPGQNYTGNQLPRSPRNKFNVGAQYELPVGDWSAKARVDYAWVGDAYFEASNIPQQLWPAHENLDARVSLRAPGKAWELSVWGKNLTDALVPTYVTYFGPYQQTLVPYAPPRTYGMTLAFDM</sequence>
<keyword evidence="3 11" id="KW-1134">Transmembrane beta strand</keyword>
<protein>
    <submittedName>
        <fullName evidence="16">TonB-dependent receptor</fullName>
    </submittedName>
</protein>
<dbReference type="CDD" id="cd01347">
    <property type="entry name" value="ligand_gated_channel"/>
    <property type="match status" value="1"/>
</dbReference>
<dbReference type="InterPro" id="IPR012910">
    <property type="entry name" value="Plug_dom"/>
</dbReference>
<dbReference type="PROSITE" id="PS52016">
    <property type="entry name" value="TONB_DEPENDENT_REC_3"/>
    <property type="match status" value="1"/>
</dbReference>
<accession>A0AA41ZC70</accession>
<keyword evidence="9 11" id="KW-0472">Membrane</keyword>
<dbReference type="Gene3D" id="2.40.170.20">
    <property type="entry name" value="TonB-dependent receptor, beta-barrel domain"/>
    <property type="match status" value="1"/>
</dbReference>
<comment type="caution">
    <text evidence="16">The sequence shown here is derived from an EMBL/GenBank/DDBJ whole genome shotgun (WGS) entry which is preliminary data.</text>
</comment>
<dbReference type="GO" id="GO:0006826">
    <property type="term" value="P:iron ion transport"/>
    <property type="evidence" value="ECO:0007669"/>
    <property type="project" value="UniProtKB-KW"/>
</dbReference>
<reference evidence="16" key="1">
    <citation type="submission" date="2022-06" db="EMBL/GenBank/DDBJ databases">
        <title>Sphingomonas sp. nov. isolated from rhizosphere soil of tomato.</title>
        <authorList>
            <person name="Dong H."/>
            <person name="Gao R."/>
        </authorList>
    </citation>
    <scope>NUCLEOTIDE SEQUENCE</scope>
    <source>
        <strain evidence="16">MMSM24</strain>
    </source>
</reference>
<gene>
    <name evidence="16" type="ORF">NEE01_23610</name>
</gene>
<dbReference type="InterPro" id="IPR000531">
    <property type="entry name" value="Beta-barrel_TonB"/>
</dbReference>
<feature type="signal peptide" evidence="13">
    <location>
        <begin position="1"/>
        <end position="24"/>
    </location>
</feature>
<keyword evidence="6" id="KW-0408">Iron</keyword>
<dbReference type="Proteomes" id="UP001165565">
    <property type="component" value="Unassembled WGS sequence"/>
</dbReference>
<name>A0AA41ZC70_9SPHN</name>
<keyword evidence="16" id="KW-0675">Receptor</keyword>
<dbReference type="Pfam" id="PF07715">
    <property type="entry name" value="Plug"/>
    <property type="match status" value="1"/>
</dbReference>
<dbReference type="InterPro" id="IPR039426">
    <property type="entry name" value="TonB-dep_rcpt-like"/>
</dbReference>
<evidence type="ECO:0000256" key="3">
    <source>
        <dbReference type="ARBA" id="ARBA00022452"/>
    </source>
</evidence>
<keyword evidence="7" id="KW-0406">Ion transport</keyword>
<keyword evidence="17" id="KW-1185">Reference proteome</keyword>
<keyword evidence="5 11" id="KW-0812">Transmembrane</keyword>